<accession>A0A7X0SQU5</accession>
<name>A0A7X0SQU5_9BACL</name>
<dbReference type="Proteomes" id="UP000564644">
    <property type="component" value="Unassembled WGS sequence"/>
</dbReference>
<dbReference type="InterPro" id="IPR050955">
    <property type="entry name" value="Plant_Biomass_Hydrol_Est"/>
</dbReference>
<proteinExistence type="predicted"/>
<dbReference type="Gene3D" id="3.40.50.1820">
    <property type="entry name" value="alpha/beta hydrolase"/>
    <property type="match status" value="1"/>
</dbReference>
<evidence type="ECO:0000313" key="4">
    <source>
        <dbReference type="Proteomes" id="UP000564644"/>
    </source>
</evidence>
<reference evidence="3 4" key="1">
    <citation type="submission" date="2020-08" db="EMBL/GenBank/DDBJ databases">
        <title>Cohnella phylogeny.</title>
        <authorList>
            <person name="Dunlap C."/>
        </authorList>
    </citation>
    <scope>NUCLEOTIDE SEQUENCE [LARGE SCALE GENOMIC DNA]</scope>
    <source>
        <strain evidence="3 4">CBP 2801</strain>
    </source>
</reference>
<protein>
    <submittedName>
        <fullName evidence="3">Prolyl oligopeptidase family serine peptidase</fullName>
    </submittedName>
</protein>
<dbReference type="PANTHER" id="PTHR43037:SF1">
    <property type="entry name" value="BLL1128 PROTEIN"/>
    <property type="match status" value="1"/>
</dbReference>
<dbReference type="InterPro" id="IPR002925">
    <property type="entry name" value="Dienelactn_hydro"/>
</dbReference>
<dbReference type="GO" id="GO:0016787">
    <property type="term" value="F:hydrolase activity"/>
    <property type="evidence" value="ECO:0007669"/>
    <property type="project" value="InterPro"/>
</dbReference>
<dbReference type="PANTHER" id="PTHR43037">
    <property type="entry name" value="UNNAMED PRODUCT-RELATED"/>
    <property type="match status" value="1"/>
</dbReference>
<keyword evidence="4" id="KW-1185">Reference proteome</keyword>
<dbReference type="AlphaFoldDB" id="A0A7X0SQU5"/>
<dbReference type="EMBL" id="JACJVO010000033">
    <property type="protein sequence ID" value="MBB6734462.1"/>
    <property type="molecule type" value="Genomic_DNA"/>
</dbReference>
<comment type="caution">
    <text evidence="3">The sequence shown here is derived from an EMBL/GenBank/DDBJ whole genome shotgun (WGS) entry which is preliminary data.</text>
</comment>
<dbReference type="SUPFAM" id="SSF53474">
    <property type="entry name" value="alpha/beta-Hydrolases"/>
    <property type="match status" value="1"/>
</dbReference>
<keyword evidence="1" id="KW-0732">Signal</keyword>
<dbReference type="InterPro" id="IPR029058">
    <property type="entry name" value="AB_hydrolase_fold"/>
</dbReference>
<organism evidence="3 4">
    <name type="scientific">Cohnella zeiphila</name>
    <dbReference type="NCBI Taxonomy" id="2761120"/>
    <lineage>
        <taxon>Bacteria</taxon>
        <taxon>Bacillati</taxon>
        <taxon>Bacillota</taxon>
        <taxon>Bacilli</taxon>
        <taxon>Bacillales</taxon>
        <taxon>Paenibacillaceae</taxon>
        <taxon>Cohnella</taxon>
    </lineage>
</organism>
<evidence type="ECO:0000256" key="1">
    <source>
        <dbReference type="ARBA" id="ARBA00022729"/>
    </source>
</evidence>
<evidence type="ECO:0000313" key="3">
    <source>
        <dbReference type="EMBL" id="MBB6734462.1"/>
    </source>
</evidence>
<dbReference type="RefSeq" id="WP_185132119.1">
    <property type="nucleotide sequence ID" value="NZ_JACJVO010000033.1"/>
</dbReference>
<dbReference type="Pfam" id="PF01738">
    <property type="entry name" value="DLH"/>
    <property type="match status" value="1"/>
</dbReference>
<gene>
    <name evidence="3" type="ORF">H7C18_26395</name>
</gene>
<evidence type="ECO:0000259" key="2">
    <source>
        <dbReference type="Pfam" id="PF01738"/>
    </source>
</evidence>
<sequence length="223" mass="25516">MTVKEQVRISRELEMNGRVYVPDAYENDPDTAWPLVVFLHGAGERGSDPALLDRHGPAKEAAEGREFPFLLLAPQCPEDSVWIMQQDRVMEAIAGIRRQYRVDSERIYLTGMSMGGFGTWEIAMEHPRMFAAILPVCGGGMSWRAGNLRHMPILTFHGAKDDVVPIGYTEEMVRALQAHGNPVQFTIYPEARHDCWTETYRREDIYNWLLKHKNRRGTIAEDE</sequence>
<feature type="domain" description="Dienelactone hydrolase" evidence="2">
    <location>
        <begin position="87"/>
        <end position="194"/>
    </location>
</feature>